<dbReference type="PANTHER" id="PTHR33223">
    <property type="entry name" value="CCHC-TYPE DOMAIN-CONTAINING PROTEIN"/>
    <property type="match status" value="1"/>
</dbReference>
<feature type="non-terminal residue" evidence="2">
    <location>
        <position position="1"/>
    </location>
</feature>
<protein>
    <recommendedName>
        <fullName evidence="1">Retrotransposon gag domain-containing protein</fullName>
    </recommendedName>
</protein>
<comment type="caution">
    <text evidence="2">The sequence shown here is derived from an EMBL/GenBank/DDBJ whole genome shotgun (WGS) entry which is preliminary data.</text>
</comment>
<keyword evidence="3" id="KW-1185">Reference proteome</keyword>
<dbReference type="Proteomes" id="UP000265520">
    <property type="component" value="Unassembled WGS sequence"/>
</dbReference>
<dbReference type="Pfam" id="PF03732">
    <property type="entry name" value="Retrotrans_gag"/>
    <property type="match status" value="1"/>
</dbReference>
<sequence length="169" mass="20071">WEIIVHHLHHRGKQWGTTTGNQQIQPHSQSANPTTFTINNIVFKEIKGSQFSGDNSQDPWEHLCHFQEVCAIQEVPEHVTEDQKKLRLFTYSLTKDAKDWLYCLGSGTIQTWKELEEKFLDRFFTYKQFQERKAAIVNFKQHAKESLYQGHQRFKLLRRRCPNHQICTT</sequence>
<dbReference type="AlphaFoldDB" id="A0A392Q5Y6"/>
<evidence type="ECO:0000259" key="1">
    <source>
        <dbReference type="Pfam" id="PF03732"/>
    </source>
</evidence>
<accession>A0A392Q5Y6</accession>
<feature type="domain" description="Retrotransposon gag" evidence="1">
    <location>
        <begin position="87"/>
        <end position="165"/>
    </location>
</feature>
<dbReference type="EMBL" id="LXQA010113988">
    <property type="protein sequence ID" value="MCI19259.1"/>
    <property type="molecule type" value="Genomic_DNA"/>
</dbReference>
<dbReference type="PANTHER" id="PTHR33223:SF11">
    <property type="entry name" value="ELEMENT PROTEIN, PUTATIVE-RELATED"/>
    <property type="match status" value="1"/>
</dbReference>
<name>A0A392Q5Y6_9FABA</name>
<reference evidence="2 3" key="1">
    <citation type="journal article" date="2018" name="Front. Plant Sci.">
        <title>Red Clover (Trifolium pratense) and Zigzag Clover (T. medium) - A Picture of Genomic Similarities and Differences.</title>
        <authorList>
            <person name="Dluhosova J."/>
            <person name="Istvanek J."/>
            <person name="Nedelnik J."/>
            <person name="Repkova J."/>
        </authorList>
    </citation>
    <scope>NUCLEOTIDE SEQUENCE [LARGE SCALE GENOMIC DNA]</scope>
    <source>
        <strain evidence="3">cv. 10/8</strain>
        <tissue evidence="2">Leaf</tissue>
    </source>
</reference>
<evidence type="ECO:0000313" key="3">
    <source>
        <dbReference type="Proteomes" id="UP000265520"/>
    </source>
</evidence>
<evidence type="ECO:0000313" key="2">
    <source>
        <dbReference type="EMBL" id="MCI19259.1"/>
    </source>
</evidence>
<dbReference type="InterPro" id="IPR005162">
    <property type="entry name" value="Retrotrans_gag_dom"/>
</dbReference>
<organism evidence="2 3">
    <name type="scientific">Trifolium medium</name>
    <dbReference type="NCBI Taxonomy" id="97028"/>
    <lineage>
        <taxon>Eukaryota</taxon>
        <taxon>Viridiplantae</taxon>
        <taxon>Streptophyta</taxon>
        <taxon>Embryophyta</taxon>
        <taxon>Tracheophyta</taxon>
        <taxon>Spermatophyta</taxon>
        <taxon>Magnoliopsida</taxon>
        <taxon>eudicotyledons</taxon>
        <taxon>Gunneridae</taxon>
        <taxon>Pentapetalae</taxon>
        <taxon>rosids</taxon>
        <taxon>fabids</taxon>
        <taxon>Fabales</taxon>
        <taxon>Fabaceae</taxon>
        <taxon>Papilionoideae</taxon>
        <taxon>50 kb inversion clade</taxon>
        <taxon>NPAAA clade</taxon>
        <taxon>Hologalegina</taxon>
        <taxon>IRL clade</taxon>
        <taxon>Trifolieae</taxon>
        <taxon>Trifolium</taxon>
    </lineage>
</organism>
<proteinExistence type="predicted"/>